<dbReference type="FunFam" id="3.80.10.10:FF:000722">
    <property type="entry name" value="Leucine-rich repeat receptor-like protein kinase"/>
    <property type="match status" value="1"/>
</dbReference>
<evidence type="ECO:0000256" key="9">
    <source>
        <dbReference type="ARBA" id="ARBA00023136"/>
    </source>
</evidence>
<protein>
    <submittedName>
        <fullName evidence="12">Uncharacterized protein</fullName>
    </submittedName>
</protein>
<reference evidence="12 13" key="1">
    <citation type="submission" date="2020-02" db="EMBL/GenBank/DDBJ databases">
        <authorList>
            <person name="Ma Q."/>
            <person name="Huang Y."/>
            <person name="Song X."/>
            <person name="Pei D."/>
        </authorList>
    </citation>
    <scope>NUCLEOTIDE SEQUENCE [LARGE SCALE GENOMIC DNA]</scope>
    <source>
        <strain evidence="12">Sxm20200214</strain>
        <tissue evidence="12">Leaf</tissue>
    </source>
</reference>
<evidence type="ECO:0000256" key="4">
    <source>
        <dbReference type="ARBA" id="ARBA00022614"/>
    </source>
</evidence>
<evidence type="ECO:0000256" key="11">
    <source>
        <dbReference type="SAM" id="Phobius"/>
    </source>
</evidence>
<keyword evidence="4" id="KW-0433">Leucine-rich repeat</keyword>
<dbReference type="PRINTS" id="PR00019">
    <property type="entry name" value="LEURICHRPT"/>
</dbReference>
<evidence type="ECO:0000256" key="10">
    <source>
        <dbReference type="ARBA" id="ARBA00023170"/>
    </source>
</evidence>
<dbReference type="Pfam" id="PF13855">
    <property type="entry name" value="LRR_8"/>
    <property type="match status" value="1"/>
</dbReference>
<sequence>MLLISNNYLEGQIPVSLIAISFLVLLDLPANRLSGDLPHRFSSDTRMLFLQDNNFSGTIPDTVLGNASILDLRNNRLSGNIPKFVSNQKIYILLLRGNYLTGSIPSQMCGLTNIQLLDLSDNRLNGSIPSCFSNISFSFPTLQHDGQEALNLSHNHLSGVIPESFSNMEDLESLDLSFNLLHGQIPSQLTKLSSLAVFNVSYNNLSGIIPLKGQFSTFDETSYIGNPLLCGQPTNRSCNGDTLKETPADVGEEEEDVIDIVSFYWSIIAAYVTVLLGILASLSFDSSWSRTWFSVVDAFIHKVKSLIS</sequence>
<evidence type="ECO:0000256" key="8">
    <source>
        <dbReference type="ARBA" id="ARBA00022989"/>
    </source>
</evidence>
<dbReference type="AlphaFoldDB" id="A0A8X7UA55"/>
<evidence type="ECO:0000256" key="7">
    <source>
        <dbReference type="ARBA" id="ARBA00022737"/>
    </source>
</evidence>
<dbReference type="PANTHER" id="PTHR48062:SF14">
    <property type="entry name" value="LEUCINE-RICH REPEAT-CONTAINING N-TERMINAL PLANT-TYPE DOMAIN-CONTAINING PROTEIN"/>
    <property type="match status" value="1"/>
</dbReference>
<evidence type="ECO:0000256" key="2">
    <source>
        <dbReference type="ARBA" id="ARBA00009592"/>
    </source>
</evidence>
<evidence type="ECO:0000256" key="3">
    <source>
        <dbReference type="ARBA" id="ARBA00022553"/>
    </source>
</evidence>
<keyword evidence="8 11" id="KW-1133">Transmembrane helix</keyword>
<proteinExistence type="inferred from homology"/>
<feature type="transmembrane region" description="Helical" evidence="11">
    <location>
        <begin position="263"/>
        <end position="284"/>
    </location>
</feature>
<comment type="subcellular location">
    <subcellularLocation>
        <location evidence="1">Membrane</location>
        <topology evidence="1">Single-pass membrane protein</topology>
    </subcellularLocation>
</comment>
<accession>A0A8X7UA55</accession>
<dbReference type="OrthoDB" id="4691307at2759"/>
<dbReference type="InterPro" id="IPR051502">
    <property type="entry name" value="RLP_Defense_Trigger"/>
</dbReference>
<keyword evidence="9 11" id="KW-0472">Membrane</keyword>
<dbReference type="InterPro" id="IPR032675">
    <property type="entry name" value="LRR_dom_sf"/>
</dbReference>
<dbReference type="GO" id="GO:0016020">
    <property type="term" value="C:membrane"/>
    <property type="evidence" value="ECO:0007669"/>
    <property type="project" value="UniProtKB-SubCell"/>
</dbReference>
<keyword evidence="13" id="KW-1185">Reference proteome</keyword>
<keyword evidence="3" id="KW-0597">Phosphoprotein</keyword>
<dbReference type="SUPFAM" id="SSF52058">
    <property type="entry name" value="L domain-like"/>
    <property type="match status" value="1"/>
</dbReference>
<dbReference type="EMBL" id="JAAMPC010000013">
    <property type="protein sequence ID" value="KAG2268671.1"/>
    <property type="molecule type" value="Genomic_DNA"/>
</dbReference>
<name>A0A8X7UA55_BRACI</name>
<evidence type="ECO:0000313" key="12">
    <source>
        <dbReference type="EMBL" id="KAG2268671.1"/>
    </source>
</evidence>
<evidence type="ECO:0000256" key="1">
    <source>
        <dbReference type="ARBA" id="ARBA00004167"/>
    </source>
</evidence>
<dbReference type="Pfam" id="PF00560">
    <property type="entry name" value="LRR_1"/>
    <property type="match status" value="2"/>
</dbReference>
<evidence type="ECO:0000256" key="6">
    <source>
        <dbReference type="ARBA" id="ARBA00022729"/>
    </source>
</evidence>
<dbReference type="PANTHER" id="PTHR48062">
    <property type="entry name" value="RECEPTOR-LIKE PROTEIN 14"/>
    <property type="match status" value="1"/>
</dbReference>
<dbReference type="Gene3D" id="3.80.10.10">
    <property type="entry name" value="Ribonuclease Inhibitor"/>
    <property type="match status" value="1"/>
</dbReference>
<gene>
    <name evidence="12" type="ORF">Bca52824_063226</name>
</gene>
<keyword evidence="10" id="KW-0675">Receptor</keyword>
<dbReference type="InterPro" id="IPR001611">
    <property type="entry name" value="Leu-rich_rpt"/>
</dbReference>
<dbReference type="Proteomes" id="UP000886595">
    <property type="component" value="Unassembled WGS sequence"/>
</dbReference>
<organism evidence="12 13">
    <name type="scientific">Brassica carinata</name>
    <name type="common">Ethiopian mustard</name>
    <name type="synonym">Abyssinian cabbage</name>
    <dbReference type="NCBI Taxonomy" id="52824"/>
    <lineage>
        <taxon>Eukaryota</taxon>
        <taxon>Viridiplantae</taxon>
        <taxon>Streptophyta</taxon>
        <taxon>Embryophyta</taxon>
        <taxon>Tracheophyta</taxon>
        <taxon>Spermatophyta</taxon>
        <taxon>Magnoliopsida</taxon>
        <taxon>eudicotyledons</taxon>
        <taxon>Gunneridae</taxon>
        <taxon>Pentapetalae</taxon>
        <taxon>rosids</taxon>
        <taxon>malvids</taxon>
        <taxon>Brassicales</taxon>
        <taxon>Brassicaceae</taxon>
        <taxon>Brassiceae</taxon>
        <taxon>Brassica</taxon>
    </lineage>
</organism>
<keyword evidence="5 11" id="KW-0812">Transmembrane</keyword>
<comment type="caution">
    <text evidence="12">The sequence shown here is derived from an EMBL/GenBank/DDBJ whole genome shotgun (WGS) entry which is preliminary data.</text>
</comment>
<evidence type="ECO:0000256" key="5">
    <source>
        <dbReference type="ARBA" id="ARBA00022692"/>
    </source>
</evidence>
<keyword evidence="6" id="KW-0732">Signal</keyword>
<evidence type="ECO:0000313" key="13">
    <source>
        <dbReference type="Proteomes" id="UP000886595"/>
    </source>
</evidence>
<keyword evidence="7" id="KW-0677">Repeat</keyword>
<comment type="similarity">
    <text evidence="2">Belongs to the RLP family.</text>
</comment>